<name>A0A1H7X8Z7_OLID1</name>
<dbReference type="NCBIfam" id="TIGR03523">
    <property type="entry name" value="GldN"/>
    <property type="match status" value="1"/>
</dbReference>
<dbReference type="InterPro" id="IPR019847">
    <property type="entry name" value="Gliding_motility_assoc_GldN"/>
</dbReference>
<gene>
    <name evidence="1" type="ORF">SAMN05661044_04796</name>
</gene>
<keyword evidence="2" id="KW-1185">Reference proteome</keyword>
<dbReference type="STRING" id="407022.SAMN05661044_04796"/>
<organism evidence="1 2">
    <name type="scientific">Olivibacter domesticus</name>
    <name type="common">Pseudosphingobacterium domesticum</name>
    <dbReference type="NCBI Taxonomy" id="407022"/>
    <lineage>
        <taxon>Bacteria</taxon>
        <taxon>Pseudomonadati</taxon>
        <taxon>Bacteroidota</taxon>
        <taxon>Sphingobacteriia</taxon>
        <taxon>Sphingobacteriales</taxon>
        <taxon>Sphingobacteriaceae</taxon>
        <taxon>Olivibacter</taxon>
    </lineage>
</organism>
<dbReference type="EMBL" id="FOAF01000010">
    <property type="protein sequence ID" value="SEM30352.1"/>
    <property type="molecule type" value="Genomic_DNA"/>
</dbReference>
<accession>A0A1H7X8Z7</accession>
<sequence length="298" mass="34633">MQDVIYRMIEMKRLFFILACMAFVCKTYGQQENLSNSVTPIQDGPPVDGYYEKSDIENRKVIPYSHIRSVDVMYSKRVWREIDLRDRLNASFASPKSRLIDILMKAIMAGELTAYDPIPTKEDPNGDSFKTPLDPSKLMSNIADSVFVPEFDNEGNQIGGQFQSGEFNTDSIFKFRIKEDWIFDKQRSVFEPRIIGIAPLIPIKAADVYLDPQPAFWVYFPEARHILVNKEVVNRNNDATGLSYDDVFIKRIFSSYVVKQSNPEDLRIKDYKEGVDRLYESEKIKQTLLNYEHDLWSY</sequence>
<evidence type="ECO:0000313" key="1">
    <source>
        <dbReference type="EMBL" id="SEM30352.1"/>
    </source>
</evidence>
<dbReference type="AlphaFoldDB" id="A0A1H7X8Z7"/>
<protein>
    <submittedName>
        <fullName evidence="1">Gliding motility associated protien GldN</fullName>
    </submittedName>
</protein>
<proteinExistence type="predicted"/>
<dbReference type="Pfam" id="PF19841">
    <property type="entry name" value="GldN"/>
    <property type="match status" value="1"/>
</dbReference>
<dbReference type="Proteomes" id="UP000199421">
    <property type="component" value="Unassembled WGS sequence"/>
</dbReference>
<evidence type="ECO:0000313" key="2">
    <source>
        <dbReference type="Proteomes" id="UP000199421"/>
    </source>
</evidence>
<reference evidence="2" key="1">
    <citation type="submission" date="2016-10" db="EMBL/GenBank/DDBJ databases">
        <authorList>
            <person name="Varghese N."/>
            <person name="Submissions S."/>
        </authorList>
    </citation>
    <scope>NUCLEOTIDE SEQUENCE [LARGE SCALE GENOMIC DNA]</scope>
    <source>
        <strain evidence="2">DSM 18733</strain>
    </source>
</reference>